<reference evidence="1" key="1">
    <citation type="journal article" date="2023" name="Nat. Commun.">
        <title>Diploid and tetraploid genomes of Acorus and the evolution of monocots.</title>
        <authorList>
            <person name="Ma L."/>
            <person name="Liu K.W."/>
            <person name="Li Z."/>
            <person name="Hsiao Y.Y."/>
            <person name="Qi Y."/>
            <person name="Fu T."/>
            <person name="Tang G.D."/>
            <person name="Zhang D."/>
            <person name="Sun W.H."/>
            <person name="Liu D.K."/>
            <person name="Li Y."/>
            <person name="Chen G.Z."/>
            <person name="Liu X.D."/>
            <person name="Liao X.Y."/>
            <person name="Jiang Y.T."/>
            <person name="Yu X."/>
            <person name="Hao Y."/>
            <person name="Huang J."/>
            <person name="Zhao X.W."/>
            <person name="Ke S."/>
            <person name="Chen Y.Y."/>
            <person name="Wu W.L."/>
            <person name="Hsu J.L."/>
            <person name="Lin Y.F."/>
            <person name="Huang M.D."/>
            <person name="Li C.Y."/>
            <person name="Huang L."/>
            <person name="Wang Z.W."/>
            <person name="Zhao X."/>
            <person name="Zhong W.Y."/>
            <person name="Peng D.H."/>
            <person name="Ahmad S."/>
            <person name="Lan S."/>
            <person name="Zhang J.S."/>
            <person name="Tsai W.C."/>
            <person name="Van de Peer Y."/>
            <person name="Liu Z.J."/>
        </authorList>
    </citation>
    <scope>NUCLEOTIDE SEQUENCE</scope>
    <source>
        <strain evidence="1">CP</strain>
    </source>
</reference>
<comment type="caution">
    <text evidence="1">The sequence shown here is derived from an EMBL/GenBank/DDBJ whole genome shotgun (WGS) entry which is preliminary data.</text>
</comment>
<accession>A0AAV9DSH3</accession>
<organism evidence="1 2">
    <name type="scientific">Acorus calamus</name>
    <name type="common">Sweet flag</name>
    <dbReference type="NCBI Taxonomy" id="4465"/>
    <lineage>
        <taxon>Eukaryota</taxon>
        <taxon>Viridiplantae</taxon>
        <taxon>Streptophyta</taxon>
        <taxon>Embryophyta</taxon>
        <taxon>Tracheophyta</taxon>
        <taxon>Spermatophyta</taxon>
        <taxon>Magnoliopsida</taxon>
        <taxon>Liliopsida</taxon>
        <taxon>Acoraceae</taxon>
        <taxon>Acorus</taxon>
    </lineage>
</organism>
<dbReference type="EMBL" id="JAUJYO010000011">
    <property type="protein sequence ID" value="KAK1303438.1"/>
    <property type="molecule type" value="Genomic_DNA"/>
</dbReference>
<reference evidence="1" key="2">
    <citation type="submission" date="2023-06" db="EMBL/GenBank/DDBJ databases">
        <authorList>
            <person name="Ma L."/>
            <person name="Liu K.-W."/>
            <person name="Li Z."/>
            <person name="Hsiao Y.-Y."/>
            <person name="Qi Y."/>
            <person name="Fu T."/>
            <person name="Tang G."/>
            <person name="Zhang D."/>
            <person name="Sun W.-H."/>
            <person name="Liu D.-K."/>
            <person name="Li Y."/>
            <person name="Chen G.-Z."/>
            <person name="Liu X.-D."/>
            <person name="Liao X.-Y."/>
            <person name="Jiang Y.-T."/>
            <person name="Yu X."/>
            <person name="Hao Y."/>
            <person name="Huang J."/>
            <person name="Zhao X.-W."/>
            <person name="Ke S."/>
            <person name="Chen Y.-Y."/>
            <person name="Wu W.-L."/>
            <person name="Hsu J.-L."/>
            <person name="Lin Y.-F."/>
            <person name="Huang M.-D."/>
            <person name="Li C.-Y."/>
            <person name="Huang L."/>
            <person name="Wang Z.-W."/>
            <person name="Zhao X."/>
            <person name="Zhong W.-Y."/>
            <person name="Peng D.-H."/>
            <person name="Ahmad S."/>
            <person name="Lan S."/>
            <person name="Zhang J.-S."/>
            <person name="Tsai W.-C."/>
            <person name="Van De Peer Y."/>
            <person name="Liu Z.-J."/>
        </authorList>
    </citation>
    <scope>NUCLEOTIDE SEQUENCE</scope>
    <source>
        <strain evidence="1">CP</strain>
        <tissue evidence="1">Leaves</tissue>
    </source>
</reference>
<proteinExistence type="predicted"/>
<protein>
    <submittedName>
        <fullName evidence="1">Uncharacterized protein</fullName>
    </submittedName>
</protein>
<gene>
    <name evidence="1" type="ORF">QJS10_CPB11g00006</name>
</gene>
<sequence length="98" mass="10665">MEVVAMLSPFIPHPPPIGRSTPSSSKRQFSFKYCTTGGTIFLSVAAKAKQQRRAVPSSSSWRDFPTMVCDGLEQAINEFMEPATLPASVDPRHVLAGN</sequence>
<dbReference type="Proteomes" id="UP001180020">
    <property type="component" value="Unassembled WGS sequence"/>
</dbReference>
<keyword evidence="2" id="KW-1185">Reference proteome</keyword>
<evidence type="ECO:0000313" key="2">
    <source>
        <dbReference type="Proteomes" id="UP001180020"/>
    </source>
</evidence>
<evidence type="ECO:0000313" key="1">
    <source>
        <dbReference type="EMBL" id="KAK1303438.1"/>
    </source>
</evidence>
<dbReference type="AlphaFoldDB" id="A0AAV9DSH3"/>
<name>A0AAV9DSH3_ACOCL</name>